<name>A0A481V9T3_9CAUD</name>
<proteinExistence type="predicted"/>
<evidence type="ECO:0000313" key="2">
    <source>
        <dbReference type="Proteomes" id="UP000294095"/>
    </source>
</evidence>
<dbReference type="Proteomes" id="UP000294095">
    <property type="component" value="Segment"/>
</dbReference>
<reference evidence="2" key="1">
    <citation type="journal article" date="2019" name="Genes (Basel)">
        <title>Halobacterium salinarum virus ChaoS9, a Novel Halovirus Related to PhiH1 and PhiCh1.</title>
        <authorList>
            <person name="Dyall-Smith M."/>
            <person name="Palm P."/>
            <person name="Wanner G."/>
            <person name="Witte A."/>
            <person name="Oesterhelt D."/>
            <person name="Pfeiffer F."/>
        </authorList>
    </citation>
    <scope>NUCLEOTIDE SEQUENCE [LARGE SCALE GENOMIC DNA]</scope>
</reference>
<accession>A0A481V9T3</accession>
<dbReference type="EMBL" id="MK310226">
    <property type="protein sequence ID" value="QBI90040.1"/>
    <property type="molecule type" value="Genomic_DNA"/>
</dbReference>
<keyword evidence="2" id="KW-1185">Reference proteome</keyword>
<gene>
    <name evidence="1" type="ORF">ChaoS9_165</name>
</gene>
<organism evidence="1 2">
    <name type="scientific">Halobacterium phage ChaoS9</name>
    <dbReference type="NCBI Taxonomy" id="2847105"/>
    <lineage>
        <taxon>Viruses</taxon>
        <taxon>Duplodnaviria</taxon>
        <taxon>Heunggongvirae</taxon>
        <taxon>Uroviricota</taxon>
        <taxon>Caudoviricetes</taxon>
        <taxon>Vertoviridae</taxon>
        <taxon>Chaovirus</taxon>
        <taxon>Chaovirus bigenum</taxon>
        <taxon>Chaovirus ChaoS9</taxon>
    </lineage>
</organism>
<evidence type="ECO:0000313" key="1">
    <source>
        <dbReference type="EMBL" id="QBI90040.1"/>
    </source>
</evidence>
<protein>
    <submittedName>
        <fullName evidence="1">Uncharacterized protein</fullName>
    </submittedName>
</protein>
<sequence length="94" mass="10301">MELIFTPDDSGTMRATGYATVSYSSDADDETVAETTESELTAIFEDAKANSETLDGADKSIDAAIDEPLAFLDYLILNGKEIIFDEDHSRNQEK</sequence>